<keyword evidence="2" id="KW-1185">Reference proteome</keyword>
<evidence type="ECO:0008006" key="3">
    <source>
        <dbReference type="Google" id="ProtNLM"/>
    </source>
</evidence>
<dbReference type="EMBL" id="QJKJ01001420">
    <property type="protein sequence ID" value="RDY07663.1"/>
    <property type="molecule type" value="Genomic_DNA"/>
</dbReference>
<dbReference type="OrthoDB" id="1745344at2759"/>
<proteinExistence type="predicted"/>
<reference evidence="1" key="1">
    <citation type="submission" date="2018-05" db="EMBL/GenBank/DDBJ databases">
        <title>Draft genome of Mucuna pruriens seed.</title>
        <authorList>
            <person name="Nnadi N.E."/>
            <person name="Vos R."/>
            <person name="Hasami M.H."/>
            <person name="Devisetty U.K."/>
            <person name="Aguiy J.C."/>
        </authorList>
    </citation>
    <scope>NUCLEOTIDE SEQUENCE [LARGE SCALE GENOMIC DNA]</scope>
    <source>
        <strain evidence="1">JCA_2017</strain>
    </source>
</reference>
<evidence type="ECO:0000313" key="1">
    <source>
        <dbReference type="EMBL" id="RDY07663.1"/>
    </source>
</evidence>
<comment type="caution">
    <text evidence="1">The sequence shown here is derived from an EMBL/GenBank/DDBJ whole genome shotgun (WGS) entry which is preliminary data.</text>
</comment>
<protein>
    <recommendedName>
        <fullName evidence="3">Retrotransposon Copia-like N-terminal domain-containing protein</fullName>
    </recommendedName>
</protein>
<dbReference type="Proteomes" id="UP000257109">
    <property type="component" value="Unassembled WGS sequence"/>
</dbReference>
<accession>A0A371HY62</accession>
<organism evidence="1 2">
    <name type="scientific">Mucuna pruriens</name>
    <name type="common">Velvet bean</name>
    <name type="synonym">Dolichos pruriens</name>
    <dbReference type="NCBI Taxonomy" id="157652"/>
    <lineage>
        <taxon>Eukaryota</taxon>
        <taxon>Viridiplantae</taxon>
        <taxon>Streptophyta</taxon>
        <taxon>Embryophyta</taxon>
        <taxon>Tracheophyta</taxon>
        <taxon>Spermatophyta</taxon>
        <taxon>Magnoliopsida</taxon>
        <taxon>eudicotyledons</taxon>
        <taxon>Gunneridae</taxon>
        <taxon>Pentapetalae</taxon>
        <taxon>rosids</taxon>
        <taxon>fabids</taxon>
        <taxon>Fabales</taxon>
        <taxon>Fabaceae</taxon>
        <taxon>Papilionoideae</taxon>
        <taxon>50 kb inversion clade</taxon>
        <taxon>NPAAA clade</taxon>
        <taxon>indigoferoid/millettioid clade</taxon>
        <taxon>Phaseoleae</taxon>
        <taxon>Mucuna</taxon>
    </lineage>
</organism>
<gene>
    <name evidence="1" type="ORF">CR513_08183</name>
</gene>
<feature type="non-terminal residue" evidence="1">
    <location>
        <position position="1"/>
    </location>
</feature>
<evidence type="ECO:0000313" key="2">
    <source>
        <dbReference type="Proteomes" id="UP000257109"/>
    </source>
</evidence>
<dbReference type="AlphaFoldDB" id="A0A371HY62"/>
<name>A0A371HY62_MUCPR</name>
<sequence>MRRRLAPLSFLSNLDTLIPLWYQSQDPTMATPVQSSITISQSMIPILVRLDDDNFLTWKMQAMNTIKAHKLQKFISEENLGGMPRR</sequence>